<dbReference type="InterPro" id="IPR050951">
    <property type="entry name" value="Retrovirus_Pol_polyprotein"/>
</dbReference>
<sequence>MNYLLILLNKYRHCFAFSLPELGHSSVCEMKIDLHNSEPVVYRPYRLAMKEKEVVRKMVNELLENNIIRSSVSPFASLIVLVRKKSGECRLCIDYRALREGKWDDHLPDIQWGLNNTFNKGINKTPAEALFGIRPQGPSDSKVTSIIDSDIGQLDKSLEEIRSEVSSHIETTQKAQKANYDKSQYEPIKYSVGDLVRVERHIPATGNSKKLIPKYQGP</sequence>
<dbReference type="GO" id="GO:0071897">
    <property type="term" value="P:DNA biosynthetic process"/>
    <property type="evidence" value="ECO:0007669"/>
    <property type="project" value="UniProtKB-ARBA"/>
</dbReference>
<keyword evidence="2" id="KW-1185">Reference proteome</keyword>
<evidence type="ECO:0000313" key="1">
    <source>
        <dbReference type="EMBL" id="CAH2087419.1"/>
    </source>
</evidence>
<dbReference type="PANTHER" id="PTHR37984:SF5">
    <property type="entry name" value="PROTEIN NYNRIN-LIKE"/>
    <property type="match status" value="1"/>
</dbReference>
<dbReference type="PANTHER" id="PTHR37984">
    <property type="entry name" value="PROTEIN CBG26694"/>
    <property type="match status" value="1"/>
</dbReference>
<dbReference type="Gene3D" id="3.10.10.10">
    <property type="entry name" value="HIV Type 1 Reverse Transcriptase, subunit A, domain 1"/>
    <property type="match status" value="1"/>
</dbReference>
<dbReference type="Proteomes" id="UP001153954">
    <property type="component" value="Unassembled WGS sequence"/>
</dbReference>
<proteinExistence type="predicted"/>
<accession>A0AAU9TL41</accession>
<protein>
    <recommendedName>
        <fullName evidence="3">Polyprotein</fullName>
    </recommendedName>
</protein>
<evidence type="ECO:0008006" key="3">
    <source>
        <dbReference type="Google" id="ProtNLM"/>
    </source>
</evidence>
<dbReference type="EMBL" id="CAKOGL010000006">
    <property type="protein sequence ID" value="CAH2087419.1"/>
    <property type="molecule type" value="Genomic_DNA"/>
</dbReference>
<reference evidence="1" key="1">
    <citation type="submission" date="2022-03" db="EMBL/GenBank/DDBJ databases">
        <authorList>
            <person name="Tunstrom K."/>
        </authorList>
    </citation>
    <scope>NUCLEOTIDE SEQUENCE</scope>
</reference>
<name>A0AAU9TL41_EUPED</name>
<dbReference type="InterPro" id="IPR043502">
    <property type="entry name" value="DNA/RNA_pol_sf"/>
</dbReference>
<evidence type="ECO:0000313" key="2">
    <source>
        <dbReference type="Proteomes" id="UP001153954"/>
    </source>
</evidence>
<comment type="caution">
    <text evidence="1">The sequence shown here is derived from an EMBL/GenBank/DDBJ whole genome shotgun (WGS) entry which is preliminary data.</text>
</comment>
<gene>
    <name evidence="1" type="ORF">EEDITHA_LOCUS3683</name>
</gene>
<dbReference type="AlphaFoldDB" id="A0AAU9TL41"/>
<organism evidence="1 2">
    <name type="scientific">Euphydryas editha</name>
    <name type="common">Edith's checkerspot</name>
    <dbReference type="NCBI Taxonomy" id="104508"/>
    <lineage>
        <taxon>Eukaryota</taxon>
        <taxon>Metazoa</taxon>
        <taxon>Ecdysozoa</taxon>
        <taxon>Arthropoda</taxon>
        <taxon>Hexapoda</taxon>
        <taxon>Insecta</taxon>
        <taxon>Pterygota</taxon>
        <taxon>Neoptera</taxon>
        <taxon>Endopterygota</taxon>
        <taxon>Lepidoptera</taxon>
        <taxon>Glossata</taxon>
        <taxon>Ditrysia</taxon>
        <taxon>Papilionoidea</taxon>
        <taxon>Nymphalidae</taxon>
        <taxon>Nymphalinae</taxon>
        <taxon>Euphydryas</taxon>
    </lineage>
</organism>
<dbReference type="SUPFAM" id="SSF56672">
    <property type="entry name" value="DNA/RNA polymerases"/>
    <property type="match status" value="1"/>
</dbReference>